<feature type="region of interest" description="Disordered" evidence="1">
    <location>
        <begin position="97"/>
        <end position="116"/>
    </location>
</feature>
<feature type="compositionally biased region" description="Low complexity" evidence="1">
    <location>
        <begin position="98"/>
        <end position="115"/>
    </location>
</feature>
<evidence type="ECO:0000256" key="1">
    <source>
        <dbReference type="SAM" id="MobiDB-lite"/>
    </source>
</evidence>
<dbReference type="RefSeq" id="WP_052763223.1">
    <property type="nucleotide sequence ID" value="NZ_LBMC01000097.1"/>
</dbReference>
<proteinExistence type="predicted"/>
<dbReference type="EMBL" id="LT629791">
    <property type="protein sequence ID" value="SDU15152.1"/>
    <property type="molecule type" value="Genomic_DNA"/>
</dbReference>
<evidence type="ECO:0000313" key="4">
    <source>
        <dbReference type="Proteomes" id="UP000182977"/>
    </source>
</evidence>
<dbReference type="GO" id="GO:0015969">
    <property type="term" value="P:guanosine tetraphosphate metabolic process"/>
    <property type="evidence" value="ECO:0007669"/>
    <property type="project" value="InterPro"/>
</dbReference>
<dbReference type="STRING" id="419479.SAMN04488563_0319"/>
<dbReference type="InterPro" id="IPR007685">
    <property type="entry name" value="RelA_SpoT"/>
</dbReference>
<dbReference type="Gene3D" id="3.30.460.10">
    <property type="entry name" value="Beta Polymerase, domain 2"/>
    <property type="match status" value="1"/>
</dbReference>
<dbReference type="OrthoDB" id="4554584at2"/>
<gene>
    <name evidence="3" type="ORF">SAMN04488563_0319</name>
</gene>
<keyword evidence="4" id="KW-1185">Reference proteome</keyword>
<dbReference type="SUPFAM" id="SSF81301">
    <property type="entry name" value="Nucleotidyltransferase"/>
    <property type="match status" value="1"/>
</dbReference>
<feature type="region of interest" description="Disordered" evidence="1">
    <location>
        <begin position="1"/>
        <end position="23"/>
    </location>
</feature>
<feature type="domain" description="RelA/SpoT" evidence="2">
    <location>
        <begin position="276"/>
        <end position="406"/>
    </location>
</feature>
<accession>A0A1H2G6C1</accession>
<evidence type="ECO:0000259" key="2">
    <source>
        <dbReference type="SMART" id="SM00954"/>
    </source>
</evidence>
<dbReference type="AlphaFoldDB" id="A0A1H2G6C1"/>
<evidence type="ECO:0000313" key="3">
    <source>
        <dbReference type="EMBL" id="SDU15152.1"/>
    </source>
</evidence>
<protein>
    <recommendedName>
        <fullName evidence="2">RelA/SpoT domain-containing protein</fullName>
    </recommendedName>
</protein>
<dbReference type="CDD" id="cd05399">
    <property type="entry name" value="NT_Rel-Spo_like"/>
    <property type="match status" value="1"/>
</dbReference>
<reference evidence="4" key="1">
    <citation type="submission" date="2016-10" db="EMBL/GenBank/DDBJ databases">
        <authorList>
            <person name="Varghese N."/>
            <person name="Submissions S."/>
        </authorList>
    </citation>
    <scope>NUCLEOTIDE SEQUENCE [LARGE SCALE GENOMIC DNA]</scope>
    <source>
        <strain evidence="4">DSM 45079</strain>
    </source>
</reference>
<sequence length="434" mass="45875">MPGGESDSQRPIADGVDGLSELHDREVPAAVGEVAEHVRAELAELRRLLEQARGHVDPAMLTALDDAHRRLQDDLQRLGGDVSGVLSSAAGELEALRRPSPGAAAPVAASPSAPRRPVDDAVAAVRSALAGPHPDVAALVARLLADTAHSLDLTRALRDPERRGGALTILGELADGRALAGRSLGDYVAAHPGRGPLFAPVPSDALVASDGRSRKELFVAAAVLADPGRCVGADPTAEQLVLLDDYVRRLVEEVEPRVFAELSSLAAAYPDAAVSSRVKDPDGLVEKVRRMSAGAKNRPGRAGYRVGDVLDAVGARITVAGTADLAALVGAVVERFGTSDDGRVLDWENRYTDPKPHNPAYRVVPFILVARVGGLAYPFELQLTTQRASIAADLEHNTVYKPYVPVSDQERDRIRGMQAEAAALDQDETRNGVD</sequence>
<dbReference type="SMART" id="SM00954">
    <property type="entry name" value="RelA_SpoT"/>
    <property type="match status" value="1"/>
</dbReference>
<organism evidence="3 4">
    <name type="scientific">Jiangella alkaliphila</name>
    <dbReference type="NCBI Taxonomy" id="419479"/>
    <lineage>
        <taxon>Bacteria</taxon>
        <taxon>Bacillati</taxon>
        <taxon>Actinomycetota</taxon>
        <taxon>Actinomycetes</taxon>
        <taxon>Jiangellales</taxon>
        <taxon>Jiangellaceae</taxon>
        <taxon>Jiangella</taxon>
    </lineage>
</organism>
<dbReference type="InterPro" id="IPR043519">
    <property type="entry name" value="NT_sf"/>
</dbReference>
<dbReference type="Proteomes" id="UP000182977">
    <property type="component" value="Chromosome I"/>
</dbReference>
<name>A0A1H2G6C1_9ACTN</name>